<dbReference type="SUPFAM" id="SSF48726">
    <property type="entry name" value="Immunoglobulin"/>
    <property type="match status" value="2"/>
</dbReference>
<dbReference type="OrthoDB" id="6250964at2759"/>
<keyword evidence="2" id="KW-1185">Reference proteome</keyword>
<organism evidence="1 2">
    <name type="scientific">Acanthoscelides obtectus</name>
    <name type="common">Bean weevil</name>
    <name type="synonym">Bruchus obtectus</name>
    <dbReference type="NCBI Taxonomy" id="200917"/>
    <lineage>
        <taxon>Eukaryota</taxon>
        <taxon>Metazoa</taxon>
        <taxon>Ecdysozoa</taxon>
        <taxon>Arthropoda</taxon>
        <taxon>Hexapoda</taxon>
        <taxon>Insecta</taxon>
        <taxon>Pterygota</taxon>
        <taxon>Neoptera</taxon>
        <taxon>Endopterygota</taxon>
        <taxon>Coleoptera</taxon>
        <taxon>Polyphaga</taxon>
        <taxon>Cucujiformia</taxon>
        <taxon>Chrysomeloidea</taxon>
        <taxon>Chrysomelidae</taxon>
        <taxon>Bruchinae</taxon>
        <taxon>Bruchini</taxon>
        <taxon>Acanthoscelides</taxon>
    </lineage>
</organism>
<dbReference type="EMBL" id="CAKOFQ010008848">
    <property type="protein sequence ID" value="CAH2016234.1"/>
    <property type="molecule type" value="Genomic_DNA"/>
</dbReference>
<gene>
    <name evidence="1" type="ORF">ACAOBT_LOCUS35241</name>
</gene>
<accession>A0A9P0VP16</accession>
<dbReference type="CDD" id="cd00096">
    <property type="entry name" value="Ig"/>
    <property type="match status" value="2"/>
</dbReference>
<reference evidence="1" key="1">
    <citation type="submission" date="2022-03" db="EMBL/GenBank/DDBJ databases">
        <authorList>
            <person name="Sayadi A."/>
        </authorList>
    </citation>
    <scope>NUCLEOTIDE SEQUENCE</scope>
</reference>
<evidence type="ECO:0000313" key="1">
    <source>
        <dbReference type="EMBL" id="CAH2016234.1"/>
    </source>
</evidence>
<sequence>MDARFGPVGKATHFANTDNLGTRTHFITEDEPSKARLRIERVTEQDQGVFRCRVDFVNSPTRNFRVNLTLVVQPSAPKIFDAEGHPKPSVTWWNNGTMLDGVIDSDKSSYITVNQLEIRSTPRNFKSAHLECRASSSELAGFVSRVVPLIVYRKLNYLTASKPVSGRSNRF</sequence>
<proteinExistence type="predicted"/>
<protein>
    <recommendedName>
        <fullName evidence="3">Ig-like domain-containing protein</fullName>
    </recommendedName>
</protein>
<dbReference type="InterPro" id="IPR036179">
    <property type="entry name" value="Ig-like_dom_sf"/>
</dbReference>
<comment type="caution">
    <text evidence="1">The sequence shown here is derived from an EMBL/GenBank/DDBJ whole genome shotgun (WGS) entry which is preliminary data.</text>
</comment>
<dbReference type="Gene3D" id="2.60.40.10">
    <property type="entry name" value="Immunoglobulins"/>
    <property type="match status" value="2"/>
</dbReference>
<dbReference type="PANTHER" id="PTHR23278">
    <property type="entry name" value="SIDESTEP PROTEIN"/>
    <property type="match status" value="1"/>
</dbReference>
<name>A0A9P0VP16_ACAOB</name>
<dbReference type="PANTHER" id="PTHR23278:SF4">
    <property type="entry name" value="SIDESTEP, ISOFORM C"/>
    <property type="match status" value="1"/>
</dbReference>
<evidence type="ECO:0008006" key="3">
    <source>
        <dbReference type="Google" id="ProtNLM"/>
    </source>
</evidence>
<dbReference type="Proteomes" id="UP001152888">
    <property type="component" value="Unassembled WGS sequence"/>
</dbReference>
<evidence type="ECO:0000313" key="2">
    <source>
        <dbReference type="Proteomes" id="UP001152888"/>
    </source>
</evidence>
<dbReference type="AlphaFoldDB" id="A0A9P0VP16"/>
<dbReference type="InterPro" id="IPR013783">
    <property type="entry name" value="Ig-like_fold"/>
</dbReference>